<sequence>MPGGLHEANAGASFARDASRHYRRAKLAPTPQAPGLPVQGLCWESLMRGKPCIYGISVSAKFPVGADRWSAHSRLPGQRSGTTKTDKADCRRCRACPEGEEQMKRSEA</sequence>
<reference evidence="2" key="1">
    <citation type="submission" date="2016-03" db="EMBL/GenBank/DDBJ databases">
        <authorList>
            <person name="Ploux O."/>
        </authorList>
    </citation>
    <scope>NUCLEOTIDE SEQUENCE</scope>
    <source>
        <strain evidence="2">UC10</strain>
    </source>
</reference>
<dbReference type="AlphaFoldDB" id="A0A1Y5Q7Z8"/>
<dbReference type="EMBL" id="FLTS01000001">
    <property type="protein sequence ID" value="SBV35704.1"/>
    <property type="molecule type" value="Genomic_DNA"/>
</dbReference>
<organism evidence="2">
    <name type="scientific">uncultured Stenotrophomonas sp</name>
    <dbReference type="NCBI Taxonomy" id="165438"/>
    <lineage>
        <taxon>Bacteria</taxon>
        <taxon>Pseudomonadati</taxon>
        <taxon>Pseudomonadota</taxon>
        <taxon>Gammaproteobacteria</taxon>
        <taxon>Lysobacterales</taxon>
        <taxon>Lysobacteraceae</taxon>
        <taxon>Stenotrophomonas</taxon>
        <taxon>environmental samples</taxon>
    </lineage>
</organism>
<feature type="region of interest" description="Disordered" evidence="1">
    <location>
        <begin position="1"/>
        <end position="33"/>
    </location>
</feature>
<proteinExistence type="predicted"/>
<evidence type="ECO:0000313" key="2">
    <source>
        <dbReference type="EMBL" id="SBV35704.1"/>
    </source>
</evidence>
<protein>
    <submittedName>
        <fullName evidence="2">Uncharacterized protein</fullName>
    </submittedName>
</protein>
<accession>A0A1Y5Q7Z8</accession>
<name>A0A1Y5Q7Z8_9GAMM</name>
<evidence type="ECO:0000256" key="1">
    <source>
        <dbReference type="SAM" id="MobiDB-lite"/>
    </source>
</evidence>
<gene>
    <name evidence="2" type="ORF">STPYR_10634</name>
</gene>